<dbReference type="InterPro" id="IPR021552">
    <property type="entry name" value="ArsP_2"/>
</dbReference>
<keyword evidence="3" id="KW-1185">Reference proteome</keyword>
<feature type="transmembrane region" description="Helical" evidence="1">
    <location>
        <begin position="166"/>
        <end position="184"/>
    </location>
</feature>
<feature type="transmembrane region" description="Helical" evidence="1">
    <location>
        <begin position="190"/>
        <end position="210"/>
    </location>
</feature>
<comment type="caution">
    <text evidence="2">The sequence shown here is derived from an EMBL/GenBank/DDBJ whole genome shotgun (WGS) entry which is preliminary data.</text>
</comment>
<evidence type="ECO:0000313" key="3">
    <source>
        <dbReference type="Proteomes" id="UP001470288"/>
    </source>
</evidence>
<name>A0ABV1HWY9_9FIRM</name>
<proteinExistence type="predicted"/>
<evidence type="ECO:0000256" key="1">
    <source>
        <dbReference type="SAM" id="Phobius"/>
    </source>
</evidence>
<organism evidence="2 3">
    <name type="scientific">Hominiventricola aquisgranensis</name>
    <dbReference type="NCBI Taxonomy" id="3133164"/>
    <lineage>
        <taxon>Bacteria</taxon>
        <taxon>Bacillati</taxon>
        <taxon>Bacillota</taxon>
        <taxon>Clostridia</taxon>
        <taxon>Lachnospirales</taxon>
        <taxon>Lachnospiraceae</taxon>
        <taxon>Hominiventricola</taxon>
    </lineage>
</organism>
<accession>A0ABV1HWY9</accession>
<keyword evidence="1" id="KW-0812">Transmembrane</keyword>
<dbReference type="EMBL" id="JBBMFC010000002">
    <property type="protein sequence ID" value="MEQ2577447.1"/>
    <property type="molecule type" value="Genomic_DNA"/>
</dbReference>
<dbReference type="Proteomes" id="UP001470288">
    <property type="component" value="Unassembled WGS sequence"/>
</dbReference>
<dbReference type="RefSeq" id="WP_349143531.1">
    <property type="nucleotide sequence ID" value="NZ_JBBMFC010000002.1"/>
</dbReference>
<keyword evidence="1" id="KW-0472">Membrane</keyword>
<sequence length="283" mass="30108">MLMEVIIDTALDSIKLLPFLYITYLLIELIEHKVGEAGRARIGAAKKSGPIWGALFGIIPQCGFSAAASSLYAGRIITIGTLMAVYLSTSDEMLPILISSSVGITRILHLLLVKAGIAMVSGIAIDLVIRDCRKTAEEKHHHHNHEGEQGCEERLALAALRHTMEVFIYIAGISFLLNLGIAAIGEATLAGFFISIPVLGEFLAALVGLIPNCASSVVITELYLSGVIGAGAMMSGLLVNAGVGILVLLRIDHDRKETAKIIAALYALGVFWGLVIHVLGVVF</sequence>
<evidence type="ECO:0000313" key="2">
    <source>
        <dbReference type="EMBL" id="MEQ2577447.1"/>
    </source>
</evidence>
<feature type="transmembrane region" description="Helical" evidence="1">
    <location>
        <begin position="261"/>
        <end position="282"/>
    </location>
</feature>
<reference evidence="2 3" key="1">
    <citation type="submission" date="2024-03" db="EMBL/GenBank/DDBJ databases">
        <title>Human intestinal bacterial collection.</title>
        <authorList>
            <person name="Pauvert C."/>
            <person name="Hitch T.C.A."/>
            <person name="Clavel T."/>
        </authorList>
    </citation>
    <scope>NUCLEOTIDE SEQUENCE [LARGE SCALE GENOMIC DNA]</scope>
    <source>
        <strain evidence="2 3">CLA-AA-H78B</strain>
    </source>
</reference>
<gene>
    <name evidence="2" type="ORF">WMO62_01165</name>
</gene>
<protein>
    <submittedName>
        <fullName evidence="2">Arsenic efflux protein</fullName>
    </submittedName>
</protein>
<feature type="transmembrane region" description="Helical" evidence="1">
    <location>
        <begin position="222"/>
        <end position="249"/>
    </location>
</feature>
<feature type="transmembrane region" description="Helical" evidence="1">
    <location>
        <begin position="107"/>
        <end position="129"/>
    </location>
</feature>
<dbReference type="NCBIfam" id="NF037962">
    <property type="entry name" value="arsenic_eff"/>
    <property type="match status" value="1"/>
</dbReference>
<keyword evidence="1" id="KW-1133">Transmembrane helix</keyword>